<proteinExistence type="predicted"/>
<dbReference type="EMBL" id="PKPP01005145">
    <property type="protein sequence ID" value="PWA61264.1"/>
    <property type="molecule type" value="Genomic_DNA"/>
</dbReference>
<evidence type="ECO:0000313" key="3">
    <source>
        <dbReference type="Proteomes" id="UP000245207"/>
    </source>
</evidence>
<name>A0A2U1MJ61_ARTAN</name>
<feature type="region of interest" description="Disordered" evidence="1">
    <location>
        <begin position="454"/>
        <end position="478"/>
    </location>
</feature>
<feature type="region of interest" description="Disordered" evidence="1">
    <location>
        <begin position="413"/>
        <end position="439"/>
    </location>
</feature>
<feature type="compositionally biased region" description="Low complexity" evidence="1">
    <location>
        <begin position="458"/>
        <end position="468"/>
    </location>
</feature>
<reference evidence="2 3" key="1">
    <citation type="journal article" date="2018" name="Mol. Plant">
        <title>The genome of Artemisia annua provides insight into the evolution of Asteraceae family and artemisinin biosynthesis.</title>
        <authorList>
            <person name="Shen Q."/>
            <person name="Zhang L."/>
            <person name="Liao Z."/>
            <person name="Wang S."/>
            <person name="Yan T."/>
            <person name="Shi P."/>
            <person name="Liu M."/>
            <person name="Fu X."/>
            <person name="Pan Q."/>
            <person name="Wang Y."/>
            <person name="Lv Z."/>
            <person name="Lu X."/>
            <person name="Zhang F."/>
            <person name="Jiang W."/>
            <person name="Ma Y."/>
            <person name="Chen M."/>
            <person name="Hao X."/>
            <person name="Li L."/>
            <person name="Tang Y."/>
            <person name="Lv G."/>
            <person name="Zhou Y."/>
            <person name="Sun X."/>
            <person name="Brodelius P.E."/>
            <person name="Rose J.K.C."/>
            <person name="Tang K."/>
        </authorList>
    </citation>
    <scope>NUCLEOTIDE SEQUENCE [LARGE SCALE GENOMIC DNA]</scope>
    <source>
        <strain evidence="3">cv. Huhao1</strain>
        <tissue evidence="2">Leaf</tissue>
    </source>
</reference>
<dbReference type="AlphaFoldDB" id="A0A2U1MJ61"/>
<evidence type="ECO:0000256" key="1">
    <source>
        <dbReference type="SAM" id="MobiDB-lite"/>
    </source>
</evidence>
<comment type="caution">
    <text evidence="2">The sequence shown here is derived from an EMBL/GenBank/DDBJ whole genome shotgun (WGS) entry which is preliminary data.</text>
</comment>
<evidence type="ECO:0000313" key="2">
    <source>
        <dbReference type="EMBL" id="PWA61264.1"/>
    </source>
</evidence>
<accession>A0A2U1MJ61</accession>
<organism evidence="2 3">
    <name type="scientific">Artemisia annua</name>
    <name type="common">Sweet wormwood</name>
    <dbReference type="NCBI Taxonomy" id="35608"/>
    <lineage>
        <taxon>Eukaryota</taxon>
        <taxon>Viridiplantae</taxon>
        <taxon>Streptophyta</taxon>
        <taxon>Embryophyta</taxon>
        <taxon>Tracheophyta</taxon>
        <taxon>Spermatophyta</taxon>
        <taxon>Magnoliopsida</taxon>
        <taxon>eudicotyledons</taxon>
        <taxon>Gunneridae</taxon>
        <taxon>Pentapetalae</taxon>
        <taxon>asterids</taxon>
        <taxon>campanulids</taxon>
        <taxon>Asterales</taxon>
        <taxon>Asteraceae</taxon>
        <taxon>Asteroideae</taxon>
        <taxon>Anthemideae</taxon>
        <taxon>Artemisiinae</taxon>
        <taxon>Artemisia</taxon>
    </lineage>
</organism>
<dbReference type="OrthoDB" id="544685at2759"/>
<gene>
    <name evidence="2" type="ORF">CTI12_AA375940</name>
</gene>
<dbReference type="Proteomes" id="UP000245207">
    <property type="component" value="Unassembled WGS sequence"/>
</dbReference>
<feature type="compositionally biased region" description="Basic and acidic residues" evidence="1">
    <location>
        <begin position="469"/>
        <end position="478"/>
    </location>
</feature>
<keyword evidence="3" id="KW-1185">Reference proteome</keyword>
<sequence length="498" mass="56525">MGGRWKRRALLVEKMIKILKDLDIEYRMLPLDINVRNIPPVNYSTSQNMLDLNSSVQFPPHKTSVYIYKIDHSLRLSNANKSKIAHNSLQVTHCQTNSASINKTIFESDTTCGRYENKVSNIIRQSTGNLKGCLTLDTSYRILDIIYLEYNLKAHDWENNIRQQLEASKTPLLVMHRQTESASINKTMFESDTPCGTFENKVSNIIRQSTVYDRAKNITQAFKNSKTPSSGGLFFDMFICIVRSLKLFDVYNVGGHAKVDEPHKHDGMHTINSKTPMSVYIDKSTTVSDTPGSGPVKRRLINEIDNPGIKYVKPTSNVVTQPKVIMVICLTHNCRILSKEISKTCKKMCKLACPEIECDDEDDIYAAGLNGYRITPISKKQNDNDQYVYNISDDGVDLHDTDNEENNYYVEFPVSSGVSEDGEDSKDSGYTQSRDASPHSLDYGFLSSTKLLIKHPRSLSPPKESSSTSERKQEDCQERINDIQNQIDNYQRDRKIQG</sequence>
<dbReference type="STRING" id="35608.A0A2U1MJ61"/>
<protein>
    <submittedName>
        <fullName evidence="2">Uncharacterized protein</fullName>
    </submittedName>
</protein>